<organism evidence="2 3">
    <name type="scientific">Ustilago trichophora</name>
    <dbReference type="NCBI Taxonomy" id="86804"/>
    <lineage>
        <taxon>Eukaryota</taxon>
        <taxon>Fungi</taxon>
        <taxon>Dikarya</taxon>
        <taxon>Basidiomycota</taxon>
        <taxon>Ustilaginomycotina</taxon>
        <taxon>Ustilaginomycetes</taxon>
        <taxon>Ustilaginales</taxon>
        <taxon>Ustilaginaceae</taxon>
        <taxon>Ustilago</taxon>
    </lineage>
</organism>
<feature type="region of interest" description="Disordered" evidence="1">
    <location>
        <begin position="417"/>
        <end position="442"/>
    </location>
</feature>
<dbReference type="GO" id="GO:0000470">
    <property type="term" value="P:maturation of LSU-rRNA"/>
    <property type="evidence" value="ECO:0007669"/>
    <property type="project" value="TreeGrafter"/>
</dbReference>
<sequence>MKPPKRSPFLHSRQADLLEIYRHLYPDSPFLPSNTSSAMDRNKALSIVQIWINRSACPFAVETTALLVQSVILDEHMQQVAASTLTSAAPSLRYALEQMGGGAELGVRLNYSLALTRFVNSVVDSHQTGGFAQSIAAIAARIGLPLWFVEIRHAVTHEELPSIGVCRQAAHSALAWLHRHFWIPQLFDGPQALQLGGASGQNGSAMDIDAPDHATGEGSCSALDGSSSKTTPNDEEERTRRIDRRKALSDLRLTLKSYRQLSKQVTRDRSLANTSKDQFRRLYKQFAVFVSKIRTLEPDFATQLIDNDGSFKKGKDEEIDVRGLTTMDPDDVDECTKSALSDLVNQLIQPGGLVPLSKSKRVSGSATAEEIVLPTEVASLWTPLLGYLRDTFGPIFGQLLTEELVDVVLHHQQLADSASDEAATQYPPVGGTEEQDDPSSQTWKTAAFASPSYRKTAEAWIRYLLTTVPPSSQMTNASYVRPPTALTTDVEVAELCLPMRSHSSADLLEFLCERNVELKDRIGPLVAVLRVERFVSQTTSEEEVLHVAKSNEEVEESGFEESLEVMQKRLEEMDSVEWAHAAAQTESQQRQRQEEESEVEPIAQAQGEDVGAGKMPCGWSMAGKEWKPTPFGCLNGTIPNLVLDL</sequence>
<dbReference type="OrthoDB" id="10263222at2759"/>
<evidence type="ECO:0000256" key="1">
    <source>
        <dbReference type="SAM" id="MobiDB-lite"/>
    </source>
</evidence>
<dbReference type="EMBL" id="OOIN01000043">
    <property type="protein sequence ID" value="SPO32196.1"/>
    <property type="molecule type" value="Genomic_DNA"/>
</dbReference>
<dbReference type="GO" id="GO:0030687">
    <property type="term" value="C:preribosome, large subunit precursor"/>
    <property type="evidence" value="ECO:0007669"/>
    <property type="project" value="TreeGrafter"/>
</dbReference>
<dbReference type="Proteomes" id="UP000324022">
    <property type="component" value="Unassembled WGS sequence"/>
</dbReference>
<dbReference type="AlphaFoldDB" id="A0A5C3EQY4"/>
<accession>A0A5C3EQY4</accession>
<evidence type="ECO:0000313" key="3">
    <source>
        <dbReference type="Proteomes" id="UP000324022"/>
    </source>
</evidence>
<keyword evidence="3" id="KW-1185">Reference proteome</keyword>
<evidence type="ECO:0000313" key="2">
    <source>
        <dbReference type="EMBL" id="SPO32196.1"/>
    </source>
</evidence>
<reference evidence="2 3" key="1">
    <citation type="submission" date="2018-03" db="EMBL/GenBank/DDBJ databases">
        <authorList>
            <person name="Guldener U."/>
        </authorList>
    </citation>
    <scope>NUCLEOTIDE SEQUENCE [LARGE SCALE GENOMIC DNA]</scope>
    <source>
        <strain evidence="2 3">NBRC100155</strain>
    </source>
</reference>
<name>A0A5C3EQY4_9BASI</name>
<feature type="region of interest" description="Disordered" evidence="1">
    <location>
        <begin position="580"/>
        <end position="616"/>
    </location>
</feature>
<dbReference type="PANTHER" id="PTHR15002">
    <property type="entry name" value="RIBOSOMAL BIOGENESIS PROTEIN LAS1L"/>
    <property type="match status" value="1"/>
</dbReference>
<proteinExistence type="predicted"/>
<dbReference type="GO" id="GO:0000460">
    <property type="term" value="P:maturation of 5.8S rRNA"/>
    <property type="evidence" value="ECO:0007669"/>
    <property type="project" value="TreeGrafter"/>
</dbReference>
<dbReference type="GO" id="GO:0090730">
    <property type="term" value="C:Las1 complex"/>
    <property type="evidence" value="ECO:0007669"/>
    <property type="project" value="InterPro"/>
</dbReference>
<feature type="region of interest" description="Disordered" evidence="1">
    <location>
        <begin position="198"/>
        <end position="243"/>
    </location>
</feature>
<evidence type="ECO:0008006" key="4">
    <source>
        <dbReference type="Google" id="ProtNLM"/>
    </source>
</evidence>
<gene>
    <name evidence="2" type="ORF">UTRI_02753</name>
</gene>
<dbReference type="InterPro" id="IPR007174">
    <property type="entry name" value="Las1"/>
</dbReference>
<dbReference type="GO" id="GO:0004519">
    <property type="term" value="F:endonuclease activity"/>
    <property type="evidence" value="ECO:0007669"/>
    <property type="project" value="InterPro"/>
</dbReference>
<protein>
    <recommendedName>
        <fullName evidence="4">Las1-domain-containing protein</fullName>
    </recommendedName>
</protein>
<dbReference type="PANTHER" id="PTHR15002:SF0">
    <property type="entry name" value="RIBOSOMAL BIOGENESIS PROTEIN LAS1L"/>
    <property type="match status" value="1"/>
</dbReference>
<dbReference type="Pfam" id="PF04031">
    <property type="entry name" value="Las1"/>
    <property type="match status" value="1"/>
</dbReference>